<dbReference type="GO" id="GO:0007131">
    <property type="term" value="P:reciprocal meiotic recombination"/>
    <property type="evidence" value="ECO:0007669"/>
    <property type="project" value="TreeGrafter"/>
</dbReference>
<accession>A0A162ISK7</accession>
<gene>
    <name evidence="13" type="ORF">AAP_00103</name>
</gene>
<dbReference type="GO" id="GO:0042138">
    <property type="term" value="P:meiotic DNA double-strand break formation"/>
    <property type="evidence" value="ECO:0007669"/>
    <property type="project" value="TreeGrafter"/>
</dbReference>
<dbReference type="SUPFAM" id="SSF56726">
    <property type="entry name" value="DNA topoisomerase IV, alpha subunit"/>
    <property type="match status" value="1"/>
</dbReference>
<dbReference type="CDD" id="cd00223">
    <property type="entry name" value="TOPRIM_TopoIIB_SPO"/>
    <property type="match status" value="1"/>
</dbReference>
<evidence type="ECO:0000256" key="6">
    <source>
        <dbReference type="ARBA" id="ARBA00022842"/>
    </source>
</evidence>
<dbReference type="PRINTS" id="PR01550">
    <property type="entry name" value="TOP6AFAMILY"/>
</dbReference>
<proteinExistence type="inferred from homology"/>
<dbReference type="OrthoDB" id="5377392at2759"/>
<dbReference type="InterPro" id="IPR034136">
    <property type="entry name" value="TOPRIM_Topo6A/Spo11"/>
</dbReference>
<dbReference type="EMBL" id="AZGZ01000001">
    <property type="protein sequence ID" value="KZZ97842.1"/>
    <property type="molecule type" value="Genomic_DNA"/>
</dbReference>
<dbReference type="PANTHER" id="PTHR10848">
    <property type="entry name" value="MEIOTIC RECOMBINATION PROTEIN SPO11"/>
    <property type="match status" value="1"/>
</dbReference>
<evidence type="ECO:0000259" key="12">
    <source>
        <dbReference type="Pfam" id="PF21180"/>
    </source>
</evidence>
<dbReference type="GO" id="GO:0003677">
    <property type="term" value="F:DNA binding"/>
    <property type="evidence" value="ECO:0007669"/>
    <property type="project" value="UniProtKB-UniRule"/>
</dbReference>
<evidence type="ECO:0000256" key="10">
    <source>
        <dbReference type="PROSITE-ProRule" id="PRU01385"/>
    </source>
</evidence>
<comment type="similarity">
    <text evidence="3 10">Belongs to the TOP6A family.</text>
</comment>
<dbReference type="GO" id="GO:0000706">
    <property type="term" value="P:meiotic DNA double-strand break processing"/>
    <property type="evidence" value="ECO:0007669"/>
    <property type="project" value="TreeGrafter"/>
</dbReference>
<dbReference type="AlphaFoldDB" id="A0A162ISK7"/>
<dbReference type="VEuPathDB" id="FungiDB:AAP_00103"/>
<dbReference type="GO" id="GO:0000228">
    <property type="term" value="C:nuclear chromosome"/>
    <property type="evidence" value="ECO:0007669"/>
    <property type="project" value="TreeGrafter"/>
</dbReference>
<evidence type="ECO:0000256" key="7">
    <source>
        <dbReference type="ARBA" id="ARBA00023029"/>
    </source>
</evidence>
<dbReference type="Pfam" id="PF21180">
    <property type="entry name" value="TOP6A-Spo11_Toprim"/>
    <property type="match status" value="1"/>
</dbReference>
<feature type="domain" description="Spo11/DNA topoisomerase VI subunit A N-terminal" evidence="11">
    <location>
        <begin position="123"/>
        <end position="184"/>
    </location>
</feature>
<dbReference type="PANTHER" id="PTHR10848:SF0">
    <property type="entry name" value="MEIOTIC RECOMBINATION PROTEIN SPO11"/>
    <property type="match status" value="1"/>
</dbReference>
<evidence type="ECO:0000259" key="11">
    <source>
        <dbReference type="Pfam" id="PF04406"/>
    </source>
</evidence>
<evidence type="ECO:0000313" key="14">
    <source>
        <dbReference type="Proteomes" id="UP000242877"/>
    </source>
</evidence>
<dbReference type="GO" id="GO:0003918">
    <property type="term" value="F:DNA topoisomerase type II (double strand cut, ATP-hydrolyzing) activity"/>
    <property type="evidence" value="ECO:0007669"/>
    <property type="project" value="UniProtKB-UniRule"/>
</dbReference>
<keyword evidence="9 10" id="KW-0413">Isomerase</keyword>
<evidence type="ECO:0000256" key="3">
    <source>
        <dbReference type="ARBA" id="ARBA00006559"/>
    </source>
</evidence>
<dbReference type="GO" id="GO:0046872">
    <property type="term" value="F:metal ion binding"/>
    <property type="evidence" value="ECO:0007669"/>
    <property type="project" value="UniProtKB-KW"/>
</dbReference>
<dbReference type="Proteomes" id="UP000242877">
    <property type="component" value="Unassembled WGS sequence"/>
</dbReference>
<keyword evidence="7 10" id="KW-0799">Topoisomerase</keyword>
<comment type="cofactor">
    <cofactor evidence="2">
        <name>Mg(2+)</name>
        <dbReference type="ChEBI" id="CHEBI:18420"/>
    </cofactor>
</comment>
<dbReference type="PROSITE" id="PS52041">
    <property type="entry name" value="TOPO_IIB"/>
    <property type="match status" value="1"/>
</dbReference>
<organism evidence="13 14">
    <name type="scientific">Ascosphaera apis ARSEF 7405</name>
    <dbReference type="NCBI Taxonomy" id="392613"/>
    <lineage>
        <taxon>Eukaryota</taxon>
        <taxon>Fungi</taxon>
        <taxon>Dikarya</taxon>
        <taxon>Ascomycota</taxon>
        <taxon>Pezizomycotina</taxon>
        <taxon>Eurotiomycetes</taxon>
        <taxon>Eurotiomycetidae</taxon>
        <taxon>Onygenales</taxon>
        <taxon>Ascosphaeraceae</taxon>
        <taxon>Ascosphaera</taxon>
    </lineage>
</organism>
<name>A0A162ISK7_9EURO</name>
<feature type="active site" description="O-(5'-phospho-DNA)-tyrosine intermediate" evidence="10">
    <location>
        <position position="152"/>
    </location>
</feature>
<keyword evidence="8 10" id="KW-0238">DNA-binding</keyword>
<reference evidence="13 14" key="1">
    <citation type="journal article" date="2016" name="Genome Biol. Evol.">
        <title>Divergent and convergent evolution of fungal pathogenicity.</title>
        <authorList>
            <person name="Shang Y."/>
            <person name="Xiao G."/>
            <person name="Zheng P."/>
            <person name="Cen K."/>
            <person name="Zhan S."/>
            <person name="Wang C."/>
        </authorList>
    </citation>
    <scope>NUCLEOTIDE SEQUENCE [LARGE SCALE GENOMIC DNA]</scope>
    <source>
        <strain evidence="13 14">ARSEF 7405</strain>
    </source>
</reference>
<dbReference type="InterPro" id="IPR036078">
    <property type="entry name" value="Spo11/TopoVI_A_sf"/>
</dbReference>
<dbReference type="Gene3D" id="1.10.10.10">
    <property type="entry name" value="Winged helix-like DNA-binding domain superfamily/Winged helix DNA-binding domain"/>
    <property type="match status" value="1"/>
</dbReference>
<evidence type="ECO:0000256" key="9">
    <source>
        <dbReference type="ARBA" id="ARBA00023235"/>
    </source>
</evidence>
<dbReference type="GO" id="GO:0005524">
    <property type="term" value="F:ATP binding"/>
    <property type="evidence" value="ECO:0007669"/>
    <property type="project" value="InterPro"/>
</dbReference>
<dbReference type="InterPro" id="IPR002815">
    <property type="entry name" value="Spo11/TopoVI_A"/>
</dbReference>
<dbReference type="InterPro" id="IPR036388">
    <property type="entry name" value="WH-like_DNA-bd_sf"/>
</dbReference>
<dbReference type="FunFam" id="3.40.1360.10:FF:000018">
    <property type="entry name" value="Type II DNA topoisomerase VI subunit A"/>
    <property type="match status" value="1"/>
</dbReference>
<evidence type="ECO:0000256" key="8">
    <source>
        <dbReference type="ARBA" id="ARBA00023125"/>
    </source>
</evidence>
<dbReference type="EC" id="5.6.2.2" evidence="4"/>
<evidence type="ECO:0000256" key="2">
    <source>
        <dbReference type="ARBA" id="ARBA00001946"/>
    </source>
</evidence>
<evidence type="ECO:0000313" key="13">
    <source>
        <dbReference type="EMBL" id="KZZ97842.1"/>
    </source>
</evidence>
<keyword evidence="6" id="KW-0460">Magnesium</keyword>
<sequence length="436" mass="48803">MDEKHILSQLTVSTSLEADHGMVEEQSEIHDDESLPCADLKPASNAAPSPEDKVVSYIESQLSSILCQLCSQDGTPSITINRRSARQSGCVLNQDTGALESTSTVRVVPHTYSWPGKTAQETWRFATILRILGHIHEAIKGDFTSTKRDLYYLDPVHFGKQAVVDRYVDDIAFTIGVDRAALHVQAAAKGLVAGHFTIFLENGARIQVGNFSEGLLIPRVESIERVEMADINWILVVEKEAVFHRLIISRYHEVSSAGKGIILTGKGYPDLSTRQFLRFLSTQTSETHLTPPEIFVLVDGDPDGISIMSTYKYGSLAQAHDNKHLNVPNIHWFGLKTSEFAMNMAQRHATSSDRAKVRGGVAHSLMSLRPRDRKKAMSMLENSPIVAEDGPEREWREELQKMLILNVKAEIEVLYDIDGEIDGWLDRRLKKTWDEE</sequence>
<dbReference type="Gene3D" id="3.40.1360.10">
    <property type="match status" value="1"/>
</dbReference>
<keyword evidence="5" id="KW-0479">Metal-binding</keyword>
<comment type="catalytic activity">
    <reaction evidence="1 10">
        <text>ATP-dependent breakage, passage and rejoining of double-stranded DNA.</text>
        <dbReference type="EC" id="5.6.2.2"/>
    </reaction>
</comment>
<evidence type="ECO:0000256" key="1">
    <source>
        <dbReference type="ARBA" id="ARBA00000185"/>
    </source>
</evidence>
<feature type="domain" description="Topoisomerase 6 subunit A/Spo11 TOPRIM" evidence="12">
    <location>
        <begin position="234"/>
        <end position="417"/>
    </location>
</feature>
<comment type="caution">
    <text evidence="13">The sequence shown here is derived from an EMBL/GenBank/DDBJ whole genome shotgun (WGS) entry which is preliminary data.</text>
</comment>
<protein>
    <recommendedName>
        <fullName evidence="4">DNA topoisomerase (ATP-hydrolyzing)</fullName>
        <ecNumber evidence="4">5.6.2.2</ecNumber>
    </recommendedName>
</protein>
<dbReference type="Pfam" id="PF04406">
    <property type="entry name" value="TP6A_N"/>
    <property type="match status" value="1"/>
</dbReference>
<dbReference type="InterPro" id="IPR013049">
    <property type="entry name" value="Spo11/TopoVI_A_N"/>
</dbReference>
<keyword evidence="14" id="KW-1185">Reference proteome</keyword>
<evidence type="ECO:0000256" key="5">
    <source>
        <dbReference type="ARBA" id="ARBA00022723"/>
    </source>
</evidence>
<evidence type="ECO:0000256" key="4">
    <source>
        <dbReference type="ARBA" id="ARBA00012895"/>
    </source>
</evidence>